<dbReference type="STRING" id="488533.SAMN04487960_104245"/>
<evidence type="ECO:0000313" key="3">
    <source>
        <dbReference type="EMBL" id="SDW82848.1"/>
    </source>
</evidence>
<keyword evidence="3" id="KW-0547">Nucleotide-binding</keyword>
<keyword evidence="4" id="KW-1185">Reference proteome</keyword>
<sequence length="42" mass="4436">MLTEGDYATVSADPQVREVYMGTDGSGERGAANDNEQTEAAQ</sequence>
<dbReference type="InterPro" id="IPR032823">
    <property type="entry name" value="BCA_ABC_TP_C"/>
</dbReference>
<evidence type="ECO:0000259" key="2">
    <source>
        <dbReference type="Pfam" id="PF12399"/>
    </source>
</evidence>
<protein>
    <submittedName>
        <fullName evidence="3">Branched-chain amino acid ATP-binding cassette transporter</fullName>
    </submittedName>
</protein>
<accession>A0A1H2WQQ9</accession>
<dbReference type="Proteomes" id="UP000199675">
    <property type="component" value="Unassembled WGS sequence"/>
</dbReference>
<gene>
    <name evidence="3" type="ORF">SAMN04487960_104245</name>
</gene>
<proteinExistence type="predicted"/>
<dbReference type="GO" id="GO:0005524">
    <property type="term" value="F:ATP binding"/>
    <property type="evidence" value="ECO:0007669"/>
    <property type="project" value="UniProtKB-KW"/>
</dbReference>
<organism evidence="3 4">
    <name type="scientific">Marinobacter mobilis</name>
    <dbReference type="NCBI Taxonomy" id="488533"/>
    <lineage>
        <taxon>Bacteria</taxon>
        <taxon>Pseudomonadati</taxon>
        <taxon>Pseudomonadota</taxon>
        <taxon>Gammaproteobacteria</taxon>
        <taxon>Pseudomonadales</taxon>
        <taxon>Marinobacteraceae</taxon>
        <taxon>Marinobacter</taxon>
    </lineage>
</organism>
<dbReference type="Pfam" id="PF12399">
    <property type="entry name" value="BCA_ABC_TP_C"/>
    <property type="match status" value="1"/>
</dbReference>
<reference evidence="3 4" key="1">
    <citation type="submission" date="2016-10" db="EMBL/GenBank/DDBJ databases">
        <authorList>
            <person name="de Groot N.N."/>
        </authorList>
    </citation>
    <scope>NUCLEOTIDE SEQUENCE [LARGE SCALE GENOMIC DNA]</scope>
    <source>
        <strain evidence="3 4">CGMCC 1.7059</strain>
    </source>
</reference>
<evidence type="ECO:0000313" key="4">
    <source>
        <dbReference type="Proteomes" id="UP000199675"/>
    </source>
</evidence>
<evidence type="ECO:0000256" key="1">
    <source>
        <dbReference type="SAM" id="MobiDB-lite"/>
    </source>
</evidence>
<feature type="domain" description="Branched-chain amino acid ATP-binding cassette transporter C-terminal" evidence="2">
    <location>
        <begin position="2"/>
        <end position="24"/>
    </location>
</feature>
<dbReference type="EMBL" id="FNNE01000004">
    <property type="protein sequence ID" value="SDW82848.1"/>
    <property type="molecule type" value="Genomic_DNA"/>
</dbReference>
<keyword evidence="3" id="KW-0067">ATP-binding</keyword>
<dbReference type="AlphaFoldDB" id="A0A1H2WQQ9"/>
<name>A0A1H2WQQ9_9GAMM</name>
<feature type="region of interest" description="Disordered" evidence="1">
    <location>
        <begin position="1"/>
        <end position="42"/>
    </location>
</feature>